<sequence length="78" mass="9287">MLRFLILSVFLLFPVNAGLMDIIMNLPVADNITCIEEHQKLAECVYPHASFYDYINKQISWRKRSLQYWCDEENSSNW</sequence>
<name>A0A6A5GME2_CAERE</name>
<evidence type="ECO:0000256" key="1">
    <source>
        <dbReference type="SAM" id="SignalP"/>
    </source>
</evidence>
<comment type="caution">
    <text evidence="2">The sequence shown here is derived from an EMBL/GenBank/DDBJ whole genome shotgun (WGS) entry which is preliminary data.</text>
</comment>
<dbReference type="GeneID" id="9827846"/>
<dbReference type="AlphaFoldDB" id="A0A6A5GME2"/>
<evidence type="ECO:0000313" key="2">
    <source>
        <dbReference type="EMBL" id="KAF1756528.1"/>
    </source>
</evidence>
<protein>
    <recommendedName>
        <fullName evidence="4">DUF19 domain-containing protein</fullName>
    </recommendedName>
</protein>
<evidence type="ECO:0000313" key="3">
    <source>
        <dbReference type="Proteomes" id="UP000483820"/>
    </source>
</evidence>
<accession>A0A6A5GME2</accession>
<feature type="chain" id="PRO_5025435675" description="DUF19 domain-containing protein" evidence="1">
    <location>
        <begin position="18"/>
        <end position="78"/>
    </location>
</feature>
<organism evidence="2 3">
    <name type="scientific">Caenorhabditis remanei</name>
    <name type="common">Caenorhabditis vulgaris</name>
    <dbReference type="NCBI Taxonomy" id="31234"/>
    <lineage>
        <taxon>Eukaryota</taxon>
        <taxon>Metazoa</taxon>
        <taxon>Ecdysozoa</taxon>
        <taxon>Nematoda</taxon>
        <taxon>Chromadorea</taxon>
        <taxon>Rhabditida</taxon>
        <taxon>Rhabditina</taxon>
        <taxon>Rhabditomorpha</taxon>
        <taxon>Rhabditoidea</taxon>
        <taxon>Rhabditidae</taxon>
        <taxon>Peloderinae</taxon>
        <taxon>Caenorhabditis</taxon>
    </lineage>
</organism>
<feature type="signal peptide" evidence="1">
    <location>
        <begin position="1"/>
        <end position="17"/>
    </location>
</feature>
<gene>
    <name evidence="2" type="ORF">GCK72_012981</name>
</gene>
<dbReference type="CTD" id="9827846"/>
<reference evidence="2 3" key="1">
    <citation type="submission" date="2019-12" db="EMBL/GenBank/DDBJ databases">
        <title>Chromosome-level assembly of the Caenorhabditis remanei genome.</title>
        <authorList>
            <person name="Teterina A.A."/>
            <person name="Willis J.H."/>
            <person name="Phillips P.C."/>
        </authorList>
    </citation>
    <scope>NUCLEOTIDE SEQUENCE [LARGE SCALE GENOMIC DNA]</scope>
    <source>
        <strain evidence="2 3">PX506</strain>
        <tissue evidence="2">Whole organism</tissue>
    </source>
</reference>
<dbReference type="KEGG" id="crq:GCK72_012981"/>
<dbReference type="RefSeq" id="XP_003090000.2">
    <property type="nucleotide sequence ID" value="XM_003089952.2"/>
</dbReference>
<evidence type="ECO:0008006" key="4">
    <source>
        <dbReference type="Google" id="ProtNLM"/>
    </source>
</evidence>
<dbReference type="Proteomes" id="UP000483820">
    <property type="component" value="Chromosome IV"/>
</dbReference>
<dbReference type="EMBL" id="WUAV01000004">
    <property type="protein sequence ID" value="KAF1756528.1"/>
    <property type="molecule type" value="Genomic_DNA"/>
</dbReference>
<keyword evidence="1" id="KW-0732">Signal</keyword>
<proteinExistence type="predicted"/>